<gene>
    <name evidence="1" type="ORF">M9H77_03212</name>
</gene>
<name>A0ACC0CAR8_CATRO</name>
<reference evidence="2" key="1">
    <citation type="journal article" date="2023" name="Nat. Plants">
        <title>Single-cell RNA sequencing provides a high-resolution roadmap for understanding the multicellular compartmentation of specialized metabolism.</title>
        <authorList>
            <person name="Sun S."/>
            <person name="Shen X."/>
            <person name="Li Y."/>
            <person name="Li Y."/>
            <person name="Wang S."/>
            <person name="Li R."/>
            <person name="Zhang H."/>
            <person name="Shen G."/>
            <person name="Guo B."/>
            <person name="Wei J."/>
            <person name="Xu J."/>
            <person name="St-Pierre B."/>
            <person name="Chen S."/>
            <person name="Sun C."/>
        </authorList>
    </citation>
    <scope>NUCLEOTIDE SEQUENCE [LARGE SCALE GENOMIC DNA]</scope>
</reference>
<sequence>MGVDDIGKVLSIKLFVNRIKGTGMRDRGGRGAGEHIDGSISFTEHQLKKSKFHEARQKDNEEVVATGTAMLDELQLMATIASEVSCDWLFGTGSEAAHFRAENSRAAAGLPYCCLDAEQRIMKRVEAASHLLYTPMPPMMDIVKATMVAIPSTTSSSTTVVVGNLDAKVSSSTPPFPSIDAPSTSTIDPPLPLPLPDL</sequence>
<comment type="caution">
    <text evidence="1">The sequence shown here is derived from an EMBL/GenBank/DDBJ whole genome shotgun (WGS) entry which is preliminary data.</text>
</comment>
<dbReference type="EMBL" id="CM044701">
    <property type="protein sequence ID" value="KAI5681984.1"/>
    <property type="molecule type" value="Genomic_DNA"/>
</dbReference>
<proteinExistence type="predicted"/>
<evidence type="ECO:0000313" key="1">
    <source>
        <dbReference type="EMBL" id="KAI5681984.1"/>
    </source>
</evidence>
<organism evidence="1 2">
    <name type="scientific">Catharanthus roseus</name>
    <name type="common">Madagascar periwinkle</name>
    <name type="synonym">Vinca rosea</name>
    <dbReference type="NCBI Taxonomy" id="4058"/>
    <lineage>
        <taxon>Eukaryota</taxon>
        <taxon>Viridiplantae</taxon>
        <taxon>Streptophyta</taxon>
        <taxon>Embryophyta</taxon>
        <taxon>Tracheophyta</taxon>
        <taxon>Spermatophyta</taxon>
        <taxon>Magnoliopsida</taxon>
        <taxon>eudicotyledons</taxon>
        <taxon>Gunneridae</taxon>
        <taxon>Pentapetalae</taxon>
        <taxon>asterids</taxon>
        <taxon>lamiids</taxon>
        <taxon>Gentianales</taxon>
        <taxon>Apocynaceae</taxon>
        <taxon>Rauvolfioideae</taxon>
        <taxon>Vinceae</taxon>
        <taxon>Catharanthinae</taxon>
        <taxon>Catharanthus</taxon>
    </lineage>
</organism>
<dbReference type="Proteomes" id="UP001060085">
    <property type="component" value="Linkage Group LG01"/>
</dbReference>
<protein>
    <submittedName>
        <fullName evidence="1">Uncharacterized protein</fullName>
    </submittedName>
</protein>
<accession>A0ACC0CAR8</accession>
<keyword evidence="2" id="KW-1185">Reference proteome</keyword>
<evidence type="ECO:0000313" key="2">
    <source>
        <dbReference type="Proteomes" id="UP001060085"/>
    </source>
</evidence>